<dbReference type="EMBL" id="CP001687">
    <property type="protein sequence ID" value="ACV11243.1"/>
    <property type="molecule type" value="Genomic_DNA"/>
</dbReference>
<keyword evidence="4" id="KW-1185">Reference proteome</keyword>
<feature type="transmembrane region" description="Helical" evidence="1">
    <location>
        <begin position="102"/>
        <end position="122"/>
    </location>
</feature>
<organism evidence="3 4">
    <name type="scientific">Halorhabdus utahensis (strain DSM 12940 / JCM 11049 / AX-2)</name>
    <dbReference type="NCBI Taxonomy" id="519442"/>
    <lineage>
        <taxon>Archaea</taxon>
        <taxon>Methanobacteriati</taxon>
        <taxon>Methanobacteriota</taxon>
        <taxon>Stenosarchaea group</taxon>
        <taxon>Halobacteria</taxon>
        <taxon>Halobacteriales</taxon>
        <taxon>Haloarculaceae</taxon>
        <taxon>Halorhabdus</taxon>
    </lineage>
</organism>
<evidence type="ECO:0000313" key="3">
    <source>
        <dbReference type="EMBL" id="ACV11243.1"/>
    </source>
</evidence>
<keyword evidence="1" id="KW-0472">Membrane</keyword>
<dbReference type="STRING" id="519442.Huta_1060"/>
<dbReference type="GeneID" id="8383334"/>
<dbReference type="InterPro" id="IPR011674">
    <property type="entry name" value="DUF1616"/>
</dbReference>
<sequence length="365" mass="40092">MAHGSDWRLLLPENVRRLPFDLAFVFAFVGAVNLSVFLPFVQDTPLRVVFGLPFVLFIPGYAFIAALFPERGQRAVDTEDTADESHAAPSTAEGGIDGIERVALSFGLSIAIVPLLGLVLNFTPFGIRLVPIMVTVSIFTIVTGAIAAYRRQELPPEERFRVPYRQWIDSAGEELFEPNSRTDAALNVLLVISILLATASVAYAVAVPKQGEAFTEAYLLTESDDGDLVADNYPTNFTVGEPQSLLVGVSNHEHEPTNYTIVVELQEVTLLENGSTRVNRTAQNATRATNMSIRVDRAVELDRFRTSLAHNETWLQEHTVAPPFAGDDLRLTYQVYRGDPPADPSTESAYRWLALWVDVASDGAG</sequence>
<dbReference type="PIRSF" id="PIRSF018671">
    <property type="entry name" value="UCP018671"/>
    <property type="match status" value="1"/>
</dbReference>
<keyword evidence="1" id="KW-1133">Transmembrane helix</keyword>
<feature type="domain" description="DUF1616" evidence="2">
    <location>
        <begin position="25"/>
        <end position="358"/>
    </location>
</feature>
<dbReference type="KEGG" id="hut:Huta_1060"/>
<dbReference type="Pfam" id="PF07760">
    <property type="entry name" value="DUF1616"/>
    <property type="match status" value="1"/>
</dbReference>
<dbReference type="HOGENOM" id="CLU_047794_1_0_2"/>
<protein>
    <recommendedName>
        <fullName evidence="2">DUF1616 domain-containing protein</fullName>
    </recommendedName>
</protein>
<dbReference type="AlphaFoldDB" id="C7NVF9"/>
<keyword evidence="1" id="KW-0812">Transmembrane</keyword>
<feature type="transmembrane region" description="Helical" evidence="1">
    <location>
        <begin position="48"/>
        <end position="68"/>
    </location>
</feature>
<feature type="transmembrane region" description="Helical" evidence="1">
    <location>
        <begin position="20"/>
        <end position="41"/>
    </location>
</feature>
<gene>
    <name evidence="3" type="ordered locus">Huta_1060</name>
</gene>
<feature type="transmembrane region" description="Helical" evidence="1">
    <location>
        <begin position="184"/>
        <end position="206"/>
    </location>
</feature>
<evidence type="ECO:0000259" key="2">
    <source>
        <dbReference type="Pfam" id="PF07760"/>
    </source>
</evidence>
<evidence type="ECO:0000313" key="4">
    <source>
        <dbReference type="Proteomes" id="UP000002071"/>
    </source>
</evidence>
<dbReference type="Proteomes" id="UP000002071">
    <property type="component" value="Chromosome"/>
</dbReference>
<feature type="transmembrane region" description="Helical" evidence="1">
    <location>
        <begin position="129"/>
        <end position="149"/>
    </location>
</feature>
<dbReference type="eggNOG" id="arCOG02884">
    <property type="taxonomic scope" value="Archaea"/>
</dbReference>
<dbReference type="InterPro" id="IPR014495">
    <property type="entry name" value="UCP018671"/>
</dbReference>
<dbReference type="RefSeq" id="WP_015788819.1">
    <property type="nucleotide sequence ID" value="NC_013158.1"/>
</dbReference>
<reference evidence="3 4" key="1">
    <citation type="journal article" date="2009" name="Stand. Genomic Sci.">
        <title>Complete genome sequence of Halorhabdus utahensis type strain (AX-2).</title>
        <authorList>
            <person name="Anderson I."/>
            <person name="Tindall B.J."/>
            <person name="Pomrenke H."/>
            <person name="Goker M."/>
            <person name="Lapidus A."/>
            <person name="Nolan M."/>
            <person name="Copeland A."/>
            <person name="Glavina Del Rio T."/>
            <person name="Chen F."/>
            <person name="Tice H."/>
            <person name="Cheng J.F."/>
            <person name="Lucas S."/>
            <person name="Chertkov O."/>
            <person name="Bruce D."/>
            <person name="Brettin T."/>
            <person name="Detter J.C."/>
            <person name="Han C."/>
            <person name="Goodwin L."/>
            <person name="Land M."/>
            <person name="Hauser L."/>
            <person name="Chang Y.J."/>
            <person name="Jeffries C.D."/>
            <person name="Pitluck S."/>
            <person name="Pati A."/>
            <person name="Mavromatis K."/>
            <person name="Ivanova N."/>
            <person name="Ovchinnikova G."/>
            <person name="Chen A."/>
            <person name="Palaniappan K."/>
            <person name="Chain P."/>
            <person name="Rohde M."/>
            <person name="Bristow J."/>
            <person name="Eisen J.A."/>
            <person name="Markowitz V."/>
            <person name="Hugenholtz P."/>
            <person name="Kyrpides N.C."/>
            <person name="Klenk H.P."/>
        </authorList>
    </citation>
    <scope>NUCLEOTIDE SEQUENCE [LARGE SCALE GENOMIC DNA]</scope>
    <source>
        <strain evidence="4">DSM 12940 / JCM 11049 / AX-2</strain>
    </source>
</reference>
<evidence type="ECO:0000256" key="1">
    <source>
        <dbReference type="SAM" id="Phobius"/>
    </source>
</evidence>
<accession>C7NVF9</accession>
<proteinExistence type="predicted"/>
<name>C7NVF9_HALUD</name>
<dbReference type="OrthoDB" id="82282at2157"/>